<dbReference type="Gene3D" id="3.90.1340.10">
    <property type="entry name" value="Phage tail collar domain"/>
    <property type="match status" value="1"/>
</dbReference>
<dbReference type="InterPro" id="IPR003343">
    <property type="entry name" value="Big_2"/>
</dbReference>
<dbReference type="InterPro" id="IPR037053">
    <property type="entry name" value="Phage_tail_collar_dom_sf"/>
</dbReference>
<dbReference type="InterPro" id="IPR011083">
    <property type="entry name" value="Phage_tail_collar_dom"/>
</dbReference>
<dbReference type="RefSeq" id="WP_123252317.1">
    <property type="nucleotide sequence ID" value="NZ_RJLR01000012.1"/>
</dbReference>
<dbReference type="AlphaFoldDB" id="A0A3N0G6C7"/>
<gene>
    <name evidence="2" type="ORF">EF878_07065</name>
</gene>
<dbReference type="Pfam" id="PF02368">
    <property type="entry name" value="Big_2"/>
    <property type="match status" value="1"/>
</dbReference>
<feature type="domain" description="BIG2" evidence="1">
    <location>
        <begin position="421"/>
        <end position="497"/>
    </location>
</feature>
<dbReference type="CDD" id="cd19958">
    <property type="entry name" value="pyocin_knob"/>
    <property type="match status" value="1"/>
</dbReference>
<name>A0A3N0G6C7_9GAMM</name>
<feature type="domain" description="BIG2" evidence="1">
    <location>
        <begin position="336"/>
        <end position="416"/>
    </location>
</feature>
<accession>A0A3N0G6C7</accession>
<dbReference type="PANTHER" id="PTHR35191">
    <property type="entry name" value="PROPHAGE SIDE TAIL FIBER PROTEIN HOMOLOG STFQ-RELATED"/>
    <property type="match status" value="1"/>
</dbReference>
<proteinExistence type="predicted"/>
<dbReference type="OrthoDB" id="6434276at2"/>
<dbReference type="SUPFAM" id="SSF88874">
    <property type="entry name" value="Receptor-binding domain of short tail fibre protein gp12"/>
    <property type="match status" value="1"/>
</dbReference>
<dbReference type="Pfam" id="PF07484">
    <property type="entry name" value="Collar"/>
    <property type="match status" value="1"/>
</dbReference>
<dbReference type="Gene3D" id="2.60.40.1080">
    <property type="match status" value="2"/>
</dbReference>
<evidence type="ECO:0000313" key="2">
    <source>
        <dbReference type="EMBL" id="RNM07690.1"/>
    </source>
</evidence>
<dbReference type="SMART" id="SM00635">
    <property type="entry name" value="BID_2"/>
    <property type="match status" value="2"/>
</dbReference>
<evidence type="ECO:0000259" key="1">
    <source>
        <dbReference type="SMART" id="SM00635"/>
    </source>
</evidence>
<sequence length="755" mass="79502">MEQKFFRVPFAASGDRQSIPDAADHNGYVSFTNGWGGDYAKDPAADANAKPVEREAMNAILYAITVAVRQYQTVGFPEWITPANNGGVAYQYERGAVVRYRSAQNQPFESYVSIVDGNASTPGADANWQPFIYRESTPEEAADDTNGTTLITPRRLHPVIDAEIQTLQQTLLPFLLPVGFCGIWFQPTPPDGWLEANGQSFDVNEYPKLAARFPSGRVPDMRGRFARGWAHGSAVDPDSGREIGSVQGDALQNITGSFIADIVNTDNAGRGVSGAFADAGGVGSGDSGDQGAPELRQYSFDASRVARTSIETRPTNLAVMYIIKTDKAVSDAGVAGPAAIVVTPNSATMNAGSSKTFVATVLPANLAAEYPVAWSVSDASLGSIDQNGNYSATAGKTGIQTIIASIATGLTATIKVSQYVYLTSIAVSAVPDIMAGNSYTLGITAVPAGFSEPLDYSSSDAQIGSVANGTVTGIAAGTITGSVTGRYSGVTASFQVKITPEVVVETYLKIANNLSEIETAGASSQLSARTHLGLGTLSTKNALSASDVGAFPQRATALTNENLNSLTSPGVYRQPLSSSATSALNYPAQLAGALVVYPTNDSGCRQVYMPYNNTLRYERYTSDGVTWPASWSLTTGSALTVMPGWTLQSLTMDNIAHGITDLDVNTATVETFLRCKTAVDGYAVGDYAVNPVMISLQGSALISVPLGIQVTTSVVRYRIPNLLGSGAGIAYSAISNSFVISQNLSNWEIIVKIRH</sequence>
<dbReference type="Proteomes" id="UP000276061">
    <property type="component" value="Unassembled WGS sequence"/>
</dbReference>
<dbReference type="InterPro" id="IPR051934">
    <property type="entry name" value="Phage_Tail_Fiber_Structural"/>
</dbReference>
<reference evidence="2 3" key="1">
    <citation type="submission" date="2018-11" db="EMBL/GenBank/DDBJ databases">
        <title>Characterization of surface water Dickeya isolates.</title>
        <authorList>
            <person name="Van Gijsegem F."/>
            <person name="Pedron J."/>
        </authorList>
    </citation>
    <scope>NUCLEOTIDE SEQUENCE [LARGE SCALE GENOMIC DNA]</scope>
    <source>
        <strain evidence="2 3">FVG1-MFV-O17</strain>
    </source>
</reference>
<dbReference type="EMBL" id="RJLR01000012">
    <property type="protein sequence ID" value="RNM07690.1"/>
    <property type="molecule type" value="Genomic_DNA"/>
</dbReference>
<evidence type="ECO:0000313" key="3">
    <source>
        <dbReference type="Proteomes" id="UP000276061"/>
    </source>
</evidence>
<organism evidence="2 3">
    <name type="scientific">Dickeya undicola</name>
    <dbReference type="NCBI Taxonomy" id="1577887"/>
    <lineage>
        <taxon>Bacteria</taxon>
        <taxon>Pseudomonadati</taxon>
        <taxon>Pseudomonadota</taxon>
        <taxon>Gammaproteobacteria</taxon>
        <taxon>Enterobacterales</taxon>
        <taxon>Pectobacteriaceae</taxon>
        <taxon>Dickeya</taxon>
    </lineage>
</organism>
<dbReference type="PANTHER" id="PTHR35191:SF1">
    <property type="entry name" value="PROPHAGE SIDE TAIL FIBER PROTEIN HOMOLOG STFQ-RELATED"/>
    <property type="match status" value="1"/>
</dbReference>
<comment type="caution">
    <text evidence="2">The sequence shown here is derived from an EMBL/GenBank/DDBJ whole genome shotgun (WGS) entry which is preliminary data.</text>
</comment>
<protein>
    <submittedName>
        <fullName evidence="2">Phage tail protein</fullName>
    </submittedName>
</protein>